<dbReference type="GO" id="GO:0005576">
    <property type="term" value="C:extracellular region"/>
    <property type="evidence" value="ECO:0007669"/>
    <property type="project" value="InterPro"/>
</dbReference>
<feature type="repeat" description="TPR" evidence="3">
    <location>
        <begin position="562"/>
        <end position="595"/>
    </location>
</feature>
<feature type="repeat" description="TPR" evidence="3">
    <location>
        <begin position="965"/>
        <end position="998"/>
    </location>
</feature>
<dbReference type="PROSITE" id="PS50293">
    <property type="entry name" value="TPR_REGION"/>
    <property type="match status" value="1"/>
</dbReference>
<dbReference type="InterPro" id="IPR019734">
    <property type="entry name" value="TPR_rpt"/>
</dbReference>
<dbReference type="NCBIfam" id="TIGR00756">
    <property type="entry name" value="PPR"/>
    <property type="match status" value="1"/>
</dbReference>
<evidence type="ECO:0000313" key="6">
    <source>
        <dbReference type="EMBL" id="CAF1353314.1"/>
    </source>
</evidence>
<keyword evidence="1" id="KW-0677">Repeat</keyword>
<dbReference type="SMART" id="SM00028">
    <property type="entry name" value="TPR"/>
    <property type="match status" value="18"/>
</dbReference>
<dbReference type="Pfam" id="PF13424">
    <property type="entry name" value="TPR_12"/>
    <property type="match status" value="3"/>
</dbReference>
<dbReference type="PANTHER" id="PTHR45641:SF1">
    <property type="entry name" value="AAA+ ATPASE DOMAIN-CONTAINING PROTEIN"/>
    <property type="match status" value="1"/>
</dbReference>
<dbReference type="Gene3D" id="1.25.40.10">
    <property type="entry name" value="Tetratricopeptide repeat domain"/>
    <property type="match status" value="8"/>
</dbReference>
<dbReference type="EMBL" id="CAJNOR010000316">
    <property type="protein sequence ID" value="CAF0878044.1"/>
    <property type="molecule type" value="Genomic_DNA"/>
</dbReference>
<reference evidence="5" key="1">
    <citation type="submission" date="2021-02" db="EMBL/GenBank/DDBJ databases">
        <authorList>
            <person name="Nowell W R."/>
        </authorList>
    </citation>
    <scope>NUCLEOTIDE SEQUENCE</scope>
</reference>
<organism evidence="5 7">
    <name type="scientific">Adineta ricciae</name>
    <name type="common">Rotifer</name>
    <dbReference type="NCBI Taxonomy" id="249248"/>
    <lineage>
        <taxon>Eukaryota</taxon>
        <taxon>Metazoa</taxon>
        <taxon>Spiralia</taxon>
        <taxon>Gnathifera</taxon>
        <taxon>Rotifera</taxon>
        <taxon>Eurotatoria</taxon>
        <taxon>Bdelloidea</taxon>
        <taxon>Adinetida</taxon>
        <taxon>Adinetidae</taxon>
        <taxon>Adineta</taxon>
    </lineage>
</organism>
<sequence>MLRRKSVSKASGNAGSMANVFCLQDMQSQHNELNGEFLLYQVILKRLLSEGLTDLSKKATLIEHFDPTDATDQQIMKEFDTSYDPKKAIYWYTRESCIYRLLNKALRTQSIGDLIAFTQFIRDLYNQLAYEQITFLITSPTMSLTVYRGQMISVDEVNRIKYAKGQLLSMNSFLSTSTNRKQALEFAMSGTKSETLTTILLEIKLDLRQSSRPYADVKNLSAFAKEDEVLFMFGCVFRIDQIWFDKELKIWRANLTLCGDEDGDLTRFEVELERELEGKNMLVSLGLYMMQMQKFDEAEAHYKMLLKEKLIKEDFDLATCYHGLAQVNEKKGDYDDARRHLDLAMNYLSNDPKTKEHFLVGQCHNDLGLIHSHQENYPLAFHHYEQALKFEKNNHSMTYAGLAKLHSTMGNYKIALEYQYKCLQHQTNTTRPSFIANTYIELGKIFTALKQFEKAKNIFQKAIQTQQKALFADHPDLGYTYIAMGQMYSDFDQESKAFECIQKAYDLQAKSLPNNHSDFAESFKNFGFLYQKKGDYDQALHYFNKLLENQLKTLLWKHPAVGETYSILGKTYLAQNNYDQALDYLDKLLKNQLERLNIGNPAITETYNTIANTYLKKDNIEDALDYFHKSLKNDLERKLPDDPSLIELYRTIANLHLKLDDYPLALIYFNRLVDAQARVKPVDEEAIDKTYEIIGKIYAQNNFFENSLLYFGNSLITQMQDSLSNRADLSDSFRMIESVHFEKRHLDQALRYFQQLLKIESVKLQTGDAQFTHLHKILGNILLEKQNMEEALVSFENVMNNELKTKSSTDPKLYEIYEVISNINVEIHNYDQALIYLKKLLSSQLEKVPRNYRRLADLYKYTANIYLDKLNYPQALIHYNHLLDCQLKIDVKELNATLASIGKVFCDYDRFASTKKSKLGFVTTINLLPRSLRIASLTESSIEQRHFNRLIDYFEELITKNSSLSDSYQILAHVYLEIQSFDEALKFFRKALHLEMKVQPPSNDTLIMKIYKFICVIYFEQHNLTHSMKYLQKLLHKLLDRTLVQDPSLADIYHLIAVIYFKQKNFSHALLYFNLQLDSHAQAKSNEKTAIERAYSYIKSIYLACDYFPKPTLRSLSVASIKLIEGKYFDQRHRDQSIEYFHQILKKQLKTLSTGDSLLSESYNVIANINLSQRNYNQALLFYYKLLANESEEKTFKDLSLADIYKNMAYIYFDMEIYDEALLFFNRLIHCRIETSDLPIDEIYALIGKIYLTKHISFPTGTVSTAERWKQLIQTQTEAERKPLNSLYEILHNKPFKSYYQDRALDHFLKLLRSRTDDKTSTTADMIYLIIANIHYEKRDYNQALYYFSKSIEASTSRDSSLADIYTATAKIHFQKGHFNQAIADYRLALTYYKKDSSAASHKIEQVKRYINESILQLEN</sequence>
<dbReference type="InterPro" id="IPR002885">
    <property type="entry name" value="PPR_rpt"/>
</dbReference>
<dbReference type="EMBL" id="CAJNOJ010000266">
    <property type="protein sequence ID" value="CAF1353314.1"/>
    <property type="molecule type" value="Genomic_DNA"/>
</dbReference>
<feature type="repeat" description="TPR" evidence="3">
    <location>
        <begin position="1325"/>
        <end position="1358"/>
    </location>
</feature>
<evidence type="ECO:0000256" key="2">
    <source>
        <dbReference type="ARBA" id="ARBA00022803"/>
    </source>
</evidence>
<dbReference type="Pfam" id="PF13181">
    <property type="entry name" value="TPR_8"/>
    <property type="match status" value="2"/>
</dbReference>
<dbReference type="Gene3D" id="3.90.176.10">
    <property type="entry name" value="Toxin ADP-ribosyltransferase, Chain A, domain 1"/>
    <property type="match status" value="1"/>
</dbReference>
<name>A0A813Y6V1_ADIRI</name>
<feature type="repeat" description="TPR" evidence="3">
    <location>
        <begin position="478"/>
        <end position="511"/>
    </location>
</feature>
<keyword evidence="2 3" id="KW-0802">TPR repeat</keyword>
<dbReference type="PROSITE" id="PS51996">
    <property type="entry name" value="TR_MART"/>
    <property type="match status" value="1"/>
</dbReference>
<evidence type="ECO:0000259" key="4">
    <source>
        <dbReference type="Pfam" id="PF03496"/>
    </source>
</evidence>
<feature type="repeat" description="TPR" evidence="3">
    <location>
        <begin position="436"/>
        <end position="469"/>
    </location>
</feature>
<evidence type="ECO:0000313" key="5">
    <source>
        <dbReference type="EMBL" id="CAF0878044.1"/>
    </source>
</evidence>
<feature type="repeat" description="TPR" evidence="3">
    <location>
        <begin position="520"/>
        <end position="553"/>
    </location>
</feature>
<dbReference type="OrthoDB" id="9986634at2759"/>
<feature type="domain" description="ADP ribosyltransferase" evidence="4">
    <location>
        <begin position="81"/>
        <end position="242"/>
    </location>
</feature>
<dbReference type="Pfam" id="PF03496">
    <property type="entry name" value="ADPrib_exo_Tox"/>
    <property type="match status" value="1"/>
</dbReference>
<keyword evidence="7" id="KW-1185">Reference proteome</keyword>
<dbReference type="InterPro" id="IPR006597">
    <property type="entry name" value="Sel1-like"/>
</dbReference>
<evidence type="ECO:0000256" key="1">
    <source>
        <dbReference type="ARBA" id="ARBA00022737"/>
    </source>
</evidence>
<dbReference type="SUPFAM" id="SSF56399">
    <property type="entry name" value="ADP-ribosylation"/>
    <property type="match status" value="1"/>
</dbReference>
<gene>
    <name evidence="6" type="ORF">EDS130_LOCUS33408</name>
    <name evidence="5" type="ORF">XAT740_LOCUS6849</name>
</gene>
<accession>A0A813Y6V1</accession>
<dbReference type="PROSITE" id="PS50005">
    <property type="entry name" value="TPR"/>
    <property type="match status" value="8"/>
</dbReference>
<evidence type="ECO:0000313" key="7">
    <source>
        <dbReference type="Proteomes" id="UP000663828"/>
    </source>
</evidence>
<feature type="repeat" description="TPR" evidence="3">
    <location>
        <begin position="361"/>
        <end position="394"/>
    </location>
</feature>
<dbReference type="PANTHER" id="PTHR45641">
    <property type="entry name" value="TETRATRICOPEPTIDE REPEAT PROTEIN (AFU_ORTHOLOGUE AFUA_6G03870)"/>
    <property type="match status" value="1"/>
</dbReference>
<comment type="caution">
    <text evidence="5">The sequence shown here is derived from an EMBL/GenBank/DDBJ whole genome shotgun (WGS) entry which is preliminary data.</text>
</comment>
<dbReference type="SMART" id="SM00671">
    <property type="entry name" value="SEL1"/>
    <property type="match status" value="7"/>
</dbReference>
<proteinExistence type="predicted"/>
<protein>
    <recommendedName>
        <fullName evidence="4">ADP ribosyltransferase domain-containing protein</fullName>
    </recommendedName>
</protein>
<feature type="repeat" description="TPR" evidence="3">
    <location>
        <begin position="604"/>
        <end position="637"/>
    </location>
</feature>
<dbReference type="InterPro" id="IPR011990">
    <property type="entry name" value="TPR-like_helical_dom_sf"/>
</dbReference>
<dbReference type="Proteomes" id="UP000663852">
    <property type="component" value="Unassembled WGS sequence"/>
</dbReference>
<dbReference type="SUPFAM" id="SSF48452">
    <property type="entry name" value="TPR-like"/>
    <property type="match status" value="5"/>
</dbReference>
<dbReference type="Proteomes" id="UP000663828">
    <property type="component" value="Unassembled WGS sequence"/>
</dbReference>
<dbReference type="InterPro" id="IPR003540">
    <property type="entry name" value="ADP-ribosyltransferase"/>
</dbReference>
<evidence type="ECO:0000256" key="3">
    <source>
        <dbReference type="PROSITE-ProRule" id="PRU00339"/>
    </source>
</evidence>